<protein>
    <submittedName>
        <fullName evidence="8">PQQ-binding-like beta-propeller repeat protein</fullName>
    </submittedName>
</protein>
<reference evidence="8 9" key="1">
    <citation type="submission" date="2021-09" db="EMBL/GenBank/DDBJ databases">
        <title>Lysobacter sp. 13A isolated from the river sediment.</title>
        <authorList>
            <person name="Liu H."/>
            <person name="Li S."/>
            <person name="Mao S."/>
        </authorList>
    </citation>
    <scope>NUCLEOTIDE SEQUENCE [LARGE SCALE GENOMIC DNA]</scope>
    <source>
        <strain evidence="8 9">13A</strain>
    </source>
</reference>
<evidence type="ECO:0000256" key="5">
    <source>
        <dbReference type="ARBA" id="ARBA00022837"/>
    </source>
</evidence>
<evidence type="ECO:0000256" key="3">
    <source>
        <dbReference type="ARBA" id="ARBA00022558"/>
    </source>
</evidence>
<keyword evidence="4" id="KW-0479">Metal-binding</keyword>
<keyword evidence="3" id="KW-1029">Fimbrium biogenesis</keyword>
<feature type="domain" description="PilY1 beta-propeller" evidence="7">
    <location>
        <begin position="404"/>
        <end position="689"/>
    </location>
</feature>
<dbReference type="InterPro" id="IPR011047">
    <property type="entry name" value="Quinoprotein_ADH-like_sf"/>
</dbReference>
<dbReference type="Gene3D" id="2.130.10.10">
    <property type="entry name" value="YVTN repeat-like/Quinoprotein amine dehydrogenase"/>
    <property type="match status" value="1"/>
</dbReference>
<evidence type="ECO:0000313" key="8">
    <source>
        <dbReference type="EMBL" id="MBZ4039546.1"/>
    </source>
</evidence>
<evidence type="ECO:0000259" key="7">
    <source>
        <dbReference type="Pfam" id="PF05567"/>
    </source>
</evidence>
<evidence type="ECO:0000313" key="9">
    <source>
        <dbReference type="Proteomes" id="UP001430954"/>
    </source>
</evidence>
<dbReference type="InterPro" id="IPR015943">
    <property type="entry name" value="WD40/YVTN_repeat-like_dom_sf"/>
</dbReference>
<dbReference type="EMBL" id="JAINZW010000003">
    <property type="protein sequence ID" value="MBZ4039546.1"/>
    <property type="molecule type" value="Genomic_DNA"/>
</dbReference>
<evidence type="ECO:0000256" key="1">
    <source>
        <dbReference type="ARBA" id="ARBA00004561"/>
    </source>
</evidence>
<keyword evidence="6" id="KW-0281">Fimbrium</keyword>
<dbReference type="Proteomes" id="UP001430954">
    <property type="component" value="Unassembled WGS sequence"/>
</dbReference>
<comment type="subcellular location">
    <subcellularLocation>
        <location evidence="1">Fimbrium</location>
    </subcellularLocation>
</comment>
<name>A0ABS7T6N9_9GAMM</name>
<accession>A0ABS7T6N9</accession>
<evidence type="ECO:0000256" key="6">
    <source>
        <dbReference type="ARBA" id="ARBA00023263"/>
    </source>
</evidence>
<sequence>MKVAKAGAAEAFGTLDGSKFRVGYNSIWNRNSFEIPVNDGNNGLFEGASRATWYARLFNAEGSSTTPLLPALTRAGEYFSEQGDDGPNGGLMNSDGSQFACRQNFSILTTDGFWNNTSGAANVGNADNSGGPTHIGIRDPNYTYQAVAPYADNHSRTLADIAMHYWKNDLRDDLDNIVPVSSANPAFWQHMVTFGISIGLSGTLDPATDLEGLKSGAISWPNPLDNEDEHRIDDLWHAAVNSRGKFVAATKPGDFANGLKGALSAITAVTSSVSNVAANSTTLSTDTKLFQAKYVPGQWTGELQAFPVDSSGIDEDPPLWAASDNIPDFASRKVLTHSGISGATFPTSAQSAALEYGANTGAQVADYIKGSQSREERFDDGVFRNRNSLLGDIIHSSPVYVADSDTIFVGANDGMLHAFDADDGTELFGYVPRSLDMTRLRTLSQPDYPHYYFVDGPLVVSDKRITPGKNILIGTLGRGGRGVFALDVTNPDTFGTSDVEWDVGNIADLGHVTGEPILAKLNNGRTGVIIGNGFNSDSDEAVLLVLDIANGSVIARIPTDESTNNGLSAPRGWDQDGNGTVDYVYAGDLQGNLWKFDLSSGNSNGWEVALGQGNNPEPLFVAINDDNERQPITGGVSIGIDPATYKRWVFFGTGKMIEPEDPLDTSVQSMYGVIDDGDTVGDRDQSLVERTTSAVGNIGGRTVRAFESSSLEMPPNKDGWFIDFVPPAPGTAEGERIVGDPAVVAQVLLFSSIIPSRDACLPGGSGFLNAINAFTGASVPENFFDVDGDGVYTDDEVGGNAVGSVDTGVGMPTDGLLIEKIIGVGGSGGNTGSVGVNNPAASGRVSWRELVTD</sequence>
<comment type="caution">
    <text evidence="8">The sequence shown here is derived from an EMBL/GenBank/DDBJ whole genome shotgun (WGS) entry which is preliminary data.</text>
</comment>
<keyword evidence="9" id="KW-1185">Reference proteome</keyword>
<comment type="similarity">
    <text evidence="2">Belongs to the PilY1 family.</text>
</comment>
<evidence type="ECO:0000256" key="2">
    <source>
        <dbReference type="ARBA" id="ARBA00008387"/>
    </source>
</evidence>
<dbReference type="InterPro" id="IPR008707">
    <property type="entry name" value="B-propeller_PilY1"/>
</dbReference>
<organism evidence="8 9">
    <name type="scientific">Novilysobacter selenitireducens</name>
    <dbReference type="NCBI Taxonomy" id="2872639"/>
    <lineage>
        <taxon>Bacteria</taxon>
        <taxon>Pseudomonadati</taxon>
        <taxon>Pseudomonadota</taxon>
        <taxon>Gammaproteobacteria</taxon>
        <taxon>Lysobacterales</taxon>
        <taxon>Lysobacteraceae</taxon>
        <taxon>Novilysobacter</taxon>
    </lineage>
</organism>
<gene>
    <name evidence="8" type="ORF">K6753_08350</name>
</gene>
<keyword evidence="5" id="KW-0106">Calcium</keyword>
<dbReference type="SUPFAM" id="SSF50998">
    <property type="entry name" value="Quinoprotein alcohol dehydrogenase-like"/>
    <property type="match status" value="1"/>
</dbReference>
<proteinExistence type="inferred from homology"/>
<dbReference type="Pfam" id="PF05567">
    <property type="entry name" value="T4P_PilY1"/>
    <property type="match status" value="1"/>
</dbReference>
<evidence type="ECO:0000256" key="4">
    <source>
        <dbReference type="ARBA" id="ARBA00022723"/>
    </source>
</evidence>